<accession>A0A9E8LVU6</accession>
<dbReference type="PRINTS" id="PR01607">
    <property type="entry name" value="APYRASEFAMLY"/>
</dbReference>
<dbReference type="SUPFAM" id="SSF55816">
    <property type="entry name" value="5'-nucleotidase (syn. UDP-sugar hydrolase), C-terminal domain"/>
    <property type="match status" value="1"/>
</dbReference>
<evidence type="ECO:0000259" key="9">
    <source>
        <dbReference type="Pfam" id="PF19886"/>
    </source>
</evidence>
<dbReference type="NCBIfam" id="TIGR01167">
    <property type="entry name" value="LPXTG_anchor"/>
    <property type="match status" value="1"/>
</dbReference>
<comment type="subcellular location">
    <subcellularLocation>
        <location evidence="1">Secreted</location>
    </subcellularLocation>
</comment>
<keyword evidence="5" id="KW-0472">Membrane</keyword>
<dbReference type="CDD" id="cd10283">
    <property type="entry name" value="MnuA_DNase1-like"/>
    <property type="match status" value="1"/>
</dbReference>
<keyword evidence="11" id="KW-1185">Reference proteome</keyword>
<feature type="domain" description="5'-Nucleotidase C-terminal" evidence="7">
    <location>
        <begin position="1017"/>
        <end position="1180"/>
    </location>
</feature>
<evidence type="ECO:0000259" key="6">
    <source>
        <dbReference type="Pfam" id="PF00149"/>
    </source>
</evidence>
<dbReference type="GO" id="GO:0000166">
    <property type="term" value="F:nucleotide binding"/>
    <property type="evidence" value="ECO:0007669"/>
    <property type="project" value="InterPro"/>
</dbReference>
<dbReference type="KEGG" id="faf:OE104_14635"/>
<gene>
    <name evidence="10" type="ORF">OE104_14635</name>
</gene>
<organism evidence="10 11">
    <name type="scientific">Fervidibacillus albus</name>
    <dbReference type="NCBI Taxonomy" id="2980026"/>
    <lineage>
        <taxon>Bacteria</taxon>
        <taxon>Bacillati</taxon>
        <taxon>Bacillota</taxon>
        <taxon>Bacilli</taxon>
        <taxon>Bacillales</taxon>
        <taxon>Bacillaceae</taxon>
        <taxon>Fervidibacillus</taxon>
    </lineage>
</organism>
<evidence type="ECO:0000256" key="5">
    <source>
        <dbReference type="SAM" id="Phobius"/>
    </source>
</evidence>
<evidence type="ECO:0000256" key="2">
    <source>
        <dbReference type="ARBA" id="ARBA00022525"/>
    </source>
</evidence>
<dbReference type="RefSeq" id="WP_275417512.1">
    <property type="nucleotide sequence ID" value="NZ_CP106878.1"/>
</dbReference>
<dbReference type="InterPro" id="IPR006179">
    <property type="entry name" value="5_nucleotidase/apyrase"/>
</dbReference>
<protein>
    <submittedName>
        <fullName evidence="10">5'-nucleotidase C-terminal domain-containing protein</fullName>
    </submittedName>
</protein>
<evidence type="ECO:0000313" key="11">
    <source>
        <dbReference type="Proteomes" id="UP001164718"/>
    </source>
</evidence>
<dbReference type="GO" id="GO:0046872">
    <property type="term" value="F:metal ion binding"/>
    <property type="evidence" value="ECO:0007669"/>
    <property type="project" value="InterPro"/>
</dbReference>
<dbReference type="InterPro" id="IPR036691">
    <property type="entry name" value="Endo/exonu/phosph_ase_sf"/>
</dbReference>
<dbReference type="InterPro" id="IPR004843">
    <property type="entry name" value="Calcineurin-like_PHP"/>
</dbReference>
<dbReference type="InterPro" id="IPR036907">
    <property type="entry name" value="5'-Nucleotdase_C_sf"/>
</dbReference>
<feature type="compositionally biased region" description="Acidic residues" evidence="4">
    <location>
        <begin position="1227"/>
        <end position="1247"/>
    </location>
</feature>
<feature type="domain" description="Endonuclease YhcR N-terminal" evidence="9">
    <location>
        <begin position="37"/>
        <end position="142"/>
    </location>
</feature>
<dbReference type="FunFam" id="3.90.780.10:FF:000004">
    <property type="entry name" value="UDP-sugar hydrolase, putative"/>
    <property type="match status" value="1"/>
</dbReference>
<reference evidence="10" key="1">
    <citation type="submission" date="2022-09" db="EMBL/GenBank/DDBJ databases">
        <title>Complete Genomes of Fervidibacillus albus and Fervidibacillus halotolerans isolated from tidal flat sediments.</title>
        <authorList>
            <person name="Kwon K.K."/>
            <person name="Yang S.-H."/>
            <person name="Park M.J."/>
            <person name="Oh H.-M."/>
        </authorList>
    </citation>
    <scope>NUCLEOTIDE SEQUENCE</scope>
    <source>
        <strain evidence="10">MEBiC13591</strain>
    </source>
</reference>
<proteinExistence type="predicted"/>
<dbReference type="PROSITE" id="PS00785">
    <property type="entry name" value="5_NUCLEOTIDASE_1"/>
    <property type="match status" value="1"/>
</dbReference>
<dbReference type="InterPro" id="IPR029052">
    <property type="entry name" value="Metallo-depent_PP-like"/>
</dbReference>
<evidence type="ECO:0000256" key="4">
    <source>
        <dbReference type="SAM" id="MobiDB-lite"/>
    </source>
</evidence>
<dbReference type="Gene3D" id="3.90.780.10">
    <property type="entry name" value="5'-Nucleotidase, C-terminal domain"/>
    <property type="match status" value="1"/>
</dbReference>
<feature type="compositionally biased region" description="Low complexity" evidence="4">
    <location>
        <begin position="1248"/>
        <end position="1262"/>
    </location>
</feature>
<dbReference type="PANTHER" id="PTHR42834">
    <property type="entry name" value="ENDONUCLEASE/EXONUCLEASE/PHOSPHATASE FAMILY PROTEIN (AFU_ORTHOLOGUE AFUA_3G09210)"/>
    <property type="match status" value="1"/>
</dbReference>
<dbReference type="SUPFAM" id="SSF56219">
    <property type="entry name" value="DNase I-like"/>
    <property type="match status" value="1"/>
</dbReference>
<evidence type="ECO:0000256" key="3">
    <source>
        <dbReference type="ARBA" id="ARBA00022729"/>
    </source>
</evidence>
<dbReference type="EMBL" id="CP106878">
    <property type="protein sequence ID" value="WAA09729.1"/>
    <property type="molecule type" value="Genomic_DNA"/>
</dbReference>
<keyword evidence="5" id="KW-0812">Transmembrane</keyword>
<sequence length="1309" mass="143556">MKSMKHRSFIFAVIFTLLLNYVVPFTNVSHASEVDAISVEEAIANNSGTATVTGYIIGTVKSWPNFETEEPFSVQTNIVIADDPNETDPSKILPVQLPNNTIRTSFNLVDHPEYLGEKVFITGELTAYFGVPGLKSPTEMWLDGTEPPGDDEDPTPAPSPSISEIQGDGHTSPYKDQNVTDVEGIVTFVQNNNNFYMQSVTPDDNPNTSEGILVYSGGGHSVEVGDIVKVSGTVKEWVITSSKIDIDLPVTEINASNITIEKSDQPLPEPVVLDPPTDVIDNDAFSVFDPTEDAIDYYETLEGMLVSVENPVVVGPQKYGEIPVLTKIDEDKTFTNEGGILLTEETANPERIFIDVFNYDFIAKTGDQFDGTVTGVLSFDYSSFKVLTDEADLPQLIERDYTLPVTTLEGDEDSLTIASYNIENYYQDLTEKTAKIAETVVNNLNSPDIIGLVEMQDNDGPTDSGTTEADENYEALISAIEAAGGPTYDWADVAPADKTDGGQPGGNIRVGFLYNPDRVQLTEGTRGSATEAVDFVDGSLTLNPGRIDPTNPAFDDSRKPIAAQFNFNGEDIIAIVNHFNSKGGDEPLFGINQPPTLYSEIQRIQIAEVVNGFVDNILEDDPDANVVVMGDLNDFQFSNPVKTLQDDVLVNLVNNVPLENRYTYIYEGNSQVLDHILVTHNLADDAEVDIVHLNSAYMEEHGRASDHDPILAQLNFDEEDSSVPTEDFDLTIMHTNDTHAYVEQFPYLSTAVQEIRAENSNNLLLHAGDVFSGTLYYTVYEGLADLEFMNTIGYDAMVFGNHEFDSGSEVLGNFIKEAAFPFVSSNIDFTGDSILGTYVQSNVGQPGENGKIYPAIIKEVDGESIGIIGLTTEETPSISSPDDNVVFQDAIEKAEETVNQLEDMGIDKIIALTHLGYNDDLELAKSVDGIDIIVGGHSHTELADGVLIDEKDEPTIIVQAGENLNNLGKLDVTFDEDGVIIDYDAELLNLEEYEKDAALQEKVDEYTEGLEDLLKEVVGETKVTLDGEREDVRTKETNLGNLITDGMVWKMQQFNPDVTIALQNGGGIRASIDAGEITMGEVRTVLPFNNTLVYMELTGDEIWQALEHSVSEYPEANGGFLHVSGLKFTFDPEKPVGERVVSVYVKNADNEYVPIDINAMYFVATNSFIAKGGDGYDMLAKATEEGRMTNIDIPDYVVLSDYLKYLDQTGQDIPTVEGRITALGQDSGDDQTPGDDDQSNADDETPGDDQTSGDDQTPGDDTGTSDKTDSDKELPNTATNIWNFLFIGMSLIMVSLILFIYYRRQKRFI</sequence>
<evidence type="ECO:0000259" key="7">
    <source>
        <dbReference type="Pfam" id="PF02872"/>
    </source>
</evidence>
<dbReference type="GO" id="GO:0016788">
    <property type="term" value="F:hydrolase activity, acting on ester bonds"/>
    <property type="evidence" value="ECO:0007669"/>
    <property type="project" value="InterPro"/>
</dbReference>
<evidence type="ECO:0000256" key="1">
    <source>
        <dbReference type="ARBA" id="ARBA00004613"/>
    </source>
</evidence>
<dbReference type="InterPro" id="IPR008334">
    <property type="entry name" value="5'-Nucleotdase_C"/>
</dbReference>
<dbReference type="Pfam" id="PF00149">
    <property type="entry name" value="Metallophos"/>
    <property type="match status" value="1"/>
</dbReference>
<dbReference type="SUPFAM" id="SSF56300">
    <property type="entry name" value="Metallo-dependent phosphatases"/>
    <property type="match status" value="1"/>
</dbReference>
<dbReference type="PANTHER" id="PTHR42834:SF1">
    <property type="entry name" value="ENDONUCLEASE_EXONUCLEASE_PHOSPHATASE FAMILY PROTEIN (AFU_ORTHOLOGUE AFUA_3G09210)"/>
    <property type="match status" value="1"/>
</dbReference>
<dbReference type="Pfam" id="PF02872">
    <property type="entry name" value="5_nucleotid_C"/>
    <property type="match status" value="1"/>
</dbReference>
<feature type="region of interest" description="Disordered" evidence="4">
    <location>
        <begin position="139"/>
        <end position="177"/>
    </location>
</feature>
<dbReference type="GO" id="GO:0005576">
    <property type="term" value="C:extracellular region"/>
    <property type="evidence" value="ECO:0007669"/>
    <property type="project" value="UniProtKB-SubCell"/>
</dbReference>
<dbReference type="Pfam" id="PF19580">
    <property type="entry name" value="Exo_endo_phos_3"/>
    <property type="match status" value="1"/>
</dbReference>
<keyword evidence="3" id="KW-0732">Signal</keyword>
<dbReference type="Gene3D" id="3.60.21.10">
    <property type="match status" value="1"/>
</dbReference>
<dbReference type="Proteomes" id="UP001164718">
    <property type="component" value="Chromosome"/>
</dbReference>
<feature type="compositionally biased region" description="Basic and acidic residues" evidence="4">
    <location>
        <begin position="1264"/>
        <end position="1274"/>
    </location>
</feature>
<dbReference type="InterPro" id="IPR005135">
    <property type="entry name" value="Endo/exonuclease/phosphatase"/>
</dbReference>
<dbReference type="Pfam" id="PF19886">
    <property type="entry name" value="DUF6359"/>
    <property type="match status" value="1"/>
</dbReference>
<name>A0A9E8LVU6_9BACI</name>
<keyword evidence="2" id="KW-0964">Secreted</keyword>
<dbReference type="CDD" id="cd04486">
    <property type="entry name" value="YhcR_OBF_like"/>
    <property type="match status" value="1"/>
</dbReference>
<dbReference type="InterPro" id="IPR006146">
    <property type="entry name" value="5'-Nucleotdase_CS"/>
</dbReference>
<feature type="region of interest" description="Disordered" evidence="4">
    <location>
        <begin position="1222"/>
        <end position="1274"/>
    </location>
</feature>
<evidence type="ECO:0000313" key="10">
    <source>
        <dbReference type="EMBL" id="WAA09729.1"/>
    </source>
</evidence>
<feature type="domain" description="Endonuclease/exonuclease/phosphatase" evidence="8">
    <location>
        <begin position="549"/>
        <end position="686"/>
    </location>
</feature>
<evidence type="ECO:0000259" key="8">
    <source>
        <dbReference type="Pfam" id="PF19580"/>
    </source>
</evidence>
<dbReference type="GO" id="GO:0009166">
    <property type="term" value="P:nucleotide catabolic process"/>
    <property type="evidence" value="ECO:0007669"/>
    <property type="project" value="InterPro"/>
</dbReference>
<keyword evidence="5" id="KW-1133">Transmembrane helix</keyword>
<feature type="transmembrane region" description="Helical" evidence="5">
    <location>
        <begin position="1281"/>
        <end position="1302"/>
    </location>
</feature>
<dbReference type="Gene3D" id="3.60.10.10">
    <property type="entry name" value="Endonuclease/exonuclease/phosphatase"/>
    <property type="match status" value="1"/>
</dbReference>
<feature type="domain" description="Calcineurin-like phosphoesterase" evidence="6">
    <location>
        <begin position="731"/>
        <end position="940"/>
    </location>
</feature>
<dbReference type="InterPro" id="IPR045939">
    <property type="entry name" value="YhcR_N"/>
</dbReference>